<comment type="similarity">
    <text evidence="1">Belongs to the GHMP kinase family. PoK subfamily.</text>
</comment>
<sequence length="280" mass="31458">MFIKIPLHISGLWYPIITNNPLTTGSIGAGINIALYLTAKLRNTEKCGILLNNEEVLKDHSRAICGKLGVNLSVDEKSPISLGYGFGLSAACLLGLSLSSLLVKNITIEKATWPAHVAEVIYNTGYGDVIAEFYGGLEIRVKPGPPGIGVVEHIYPGRKVDLIVSVLPGREDTPSMLKRIGKETYDLARKLIDELLEKPSVEEFFVKAHVFTSKIFSYDNIDKLLSPYRSKIIGYFRKKQALVLWVENEWLDEIYSYLNKYFLSFKTWIDMYGVRFENTS</sequence>
<comment type="pathway">
    <text evidence="1">Cofactor biosynthesis; coenzyme A biosynthesis.</text>
</comment>
<dbReference type="HAMAP" id="MF_02223">
    <property type="entry name" value="Pantoate_kinase"/>
    <property type="match status" value="1"/>
</dbReference>
<keyword evidence="1" id="KW-0067">ATP-binding</keyword>
<reference evidence="3" key="1">
    <citation type="journal article" date="2009" name="BMC Genomics">
        <title>The complete genome sequence of Staphylothermus marinus reveals differences in sulfur metabolism among heterotrophic Crenarchaeota.</title>
        <authorList>
            <person name="Anderson I.J."/>
            <person name="Dharmarajan L."/>
            <person name="Rodriguez J."/>
            <person name="Hooper S."/>
            <person name="Porat I."/>
            <person name="Ulrich L.E."/>
            <person name="Elkins J.G."/>
            <person name="Mavromatis K."/>
            <person name="Sun H."/>
            <person name="Land M."/>
            <person name="Lapidus A."/>
            <person name="Lucas S."/>
            <person name="Barry K."/>
            <person name="Huber H."/>
            <person name="Zhulin I.B."/>
            <person name="Whitman W.B."/>
            <person name="Mukhopadhyay B."/>
            <person name="Woese C."/>
            <person name="Bristow J."/>
            <person name="Kyrpides N."/>
        </authorList>
    </citation>
    <scope>NUCLEOTIDE SEQUENCE [LARGE SCALE GENOMIC DNA]</scope>
    <source>
        <strain evidence="3">ATCC 43588 / DSM 3639 / JCM 9404 / F1</strain>
    </source>
</reference>
<dbReference type="eggNOG" id="arCOG04263">
    <property type="taxonomic scope" value="Archaea"/>
</dbReference>
<dbReference type="RefSeq" id="WP_011839665.1">
    <property type="nucleotide sequence ID" value="NC_009033.1"/>
</dbReference>
<organism evidence="2 3">
    <name type="scientific">Staphylothermus marinus (strain ATCC 43588 / DSM 3639 / JCM 9404 / F1)</name>
    <dbReference type="NCBI Taxonomy" id="399550"/>
    <lineage>
        <taxon>Archaea</taxon>
        <taxon>Thermoproteota</taxon>
        <taxon>Thermoprotei</taxon>
        <taxon>Desulfurococcales</taxon>
        <taxon>Desulfurococcaceae</taxon>
        <taxon>Staphylothermus</taxon>
    </lineage>
</organism>
<gene>
    <name evidence="2" type="ordered locus">Smar_1380</name>
</gene>
<dbReference type="PANTHER" id="PTHR42282">
    <property type="entry name" value="PANTOATE KINASE-RELATED"/>
    <property type="match status" value="1"/>
</dbReference>
<reference evidence="2 3" key="2">
    <citation type="journal article" date="2009" name="Stand. Genomic Sci.">
        <title>Complete genome sequence of Staphylothermus marinus Stetter and Fiala 1986 type strain F1.</title>
        <authorList>
            <person name="Anderson I.J."/>
            <person name="Sun H."/>
            <person name="Lapidus A."/>
            <person name="Copeland A."/>
            <person name="Glavina Del Rio T."/>
            <person name="Tice H."/>
            <person name="Dalin E."/>
            <person name="Lucas S."/>
            <person name="Barry K."/>
            <person name="Land M."/>
            <person name="Richardson P."/>
            <person name="Huber H."/>
            <person name="Kyrpides N.C."/>
        </authorList>
    </citation>
    <scope>NUCLEOTIDE SEQUENCE [LARGE SCALE GENOMIC DNA]</scope>
    <source>
        <strain evidence="3">ATCC 43588 / DSM 3639 / JCM 9404 / F1</strain>
    </source>
</reference>
<dbReference type="STRING" id="399550.Smar_1380"/>
<keyword evidence="1" id="KW-0547">Nucleotide-binding</keyword>
<name>A3DPB1_STAMF</name>
<keyword evidence="1 2" id="KW-0418">Kinase</keyword>
<evidence type="ECO:0000256" key="1">
    <source>
        <dbReference type="HAMAP-Rule" id="MF_02223"/>
    </source>
</evidence>
<dbReference type="UniPathway" id="UPA00241"/>
<dbReference type="HOGENOM" id="CLU_081191_1_0_2"/>
<evidence type="ECO:0000313" key="2">
    <source>
        <dbReference type="EMBL" id="ABN70471.1"/>
    </source>
</evidence>
<protein>
    <recommendedName>
        <fullName evidence="1">Pantoate kinase</fullName>
        <shortName evidence="1">PoK</shortName>
        <ecNumber evidence="1">2.7.1.169</ecNumber>
    </recommendedName>
</protein>
<keyword evidence="1 2" id="KW-0808">Transferase</keyword>
<dbReference type="GeneID" id="4907664"/>
<dbReference type="GO" id="GO:0016301">
    <property type="term" value="F:kinase activity"/>
    <property type="evidence" value="ECO:0007669"/>
    <property type="project" value="UniProtKB-UniRule"/>
</dbReference>
<dbReference type="AlphaFoldDB" id="A3DPB1"/>
<dbReference type="EC" id="2.7.1.169" evidence="1"/>
<dbReference type="InterPro" id="IPR012043">
    <property type="entry name" value="PoK"/>
</dbReference>
<dbReference type="Proteomes" id="UP000000254">
    <property type="component" value="Chromosome"/>
</dbReference>
<keyword evidence="1" id="KW-0173">Coenzyme A biosynthesis</keyword>
<dbReference type="OrthoDB" id="85822at2157"/>
<keyword evidence="3" id="KW-1185">Reference proteome</keyword>
<dbReference type="GO" id="GO:0005524">
    <property type="term" value="F:ATP binding"/>
    <property type="evidence" value="ECO:0007669"/>
    <property type="project" value="UniProtKB-KW"/>
</dbReference>
<proteinExistence type="inferred from homology"/>
<accession>A3DPB1</accession>
<dbReference type="EMBL" id="CP000575">
    <property type="protein sequence ID" value="ABN70471.1"/>
    <property type="molecule type" value="Genomic_DNA"/>
</dbReference>
<comment type="function">
    <text evidence="1">Phosphorylates (R)-pantoate to form (R)-4-phosphopantoate in the CoA biosynthesis pathway.</text>
</comment>
<dbReference type="GO" id="GO:0015937">
    <property type="term" value="P:coenzyme A biosynthetic process"/>
    <property type="evidence" value="ECO:0007669"/>
    <property type="project" value="UniProtKB-UniRule"/>
</dbReference>
<dbReference type="PANTHER" id="PTHR42282:SF1">
    <property type="entry name" value="PANTOATE KINASE"/>
    <property type="match status" value="1"/>
</dbReference>
<evidence type="ECO:0000313" key="3">
    <source>
        <dbReference type="Proteomes" id="UP000000254"/>
    </source>
</evidence>
<dbReference type="KEGG" id="smr:Smar_1380"/>
<comment type="catalytic activity">
    <reaction evidence="1">
        <text>(R)-pantoate + ATP = (R)-4-phosphopantoate + ADP + H(+)</text>
        <dbReference type="Rhea" id="RHEA:28246"/>
        <dbReference type="ChEBI" id="CHEBI:15378"/>
        <dbReference type="ChEBI" id="CHEBI:15980"/>
        <dbReference type="ChEBI" id="CHEBI:30616"/>
        <dbReference type="ChEBI" id="CHEBI:61294"/>
        <dbReference type="ChEBI" id="CHEBI:456216"/>
        <dbReference type="EC" id="2.7.1.169"/>
    </reaction>
</comment>